<dbReference type="Proteomes" id="UP000053558">
    <property type="component" value="Unassembled WGS sequence"/>
</dbReference>
<dbReference type="EMBL" id="JH711576">
    <property type="protein sequence ID" value="EIW82652.1"/>
    <property type="molecule type" value="Genomic_DNA"/>
</dbReference>
<accession>A0A5M3MU17</accession>
<keyword evidence="2" id="KW-1185">Reference proteome</keyword>
<protein>
    <submittedName>
        <fullName evidence="1">Uncharacterized protein</fullName>
    </submittedName>
</protein>
<proteinExistence type="predicted"/>
<comment type="caution">
    <text evidence="1">The sequence shown here is derived from an EMBL/GenBank/DDBJ whole genome shotgun (WGS) entry which is preliminary data.</text>
</comment>
<sequence length="65" mass="6855">MELDLLSSILAHDTPPSHPRFTVPEVTDSPGLGVLRILQSVLPLLTESEVACAPAVALCHSQIAP</sequence>
<gene>
    <name evidence="1" type="ORF">CONPUDRAFT_80914</name>
</gene>
<dbReference type="RefSeq" id="XP_007766493.1">
    <property type="nucleotide sequence ID" value="XM_007768303.1"/>
</dbReference>
<evidence type="ECO:0000313" key="2">
    <source>
        <dbReference type="Proteomes" id="UP000053558"/>
    </source>
</evidence>
<name>A0A5M3MU17_CONPW</name>
<reference evidence="2" key="1">
    <citation type="journal article" date="2012" name="Science">
        <title>The Paleozoic origin of enzymatic lignin decomposition reconstructed from 31 fungal genomes.</title>
        <authorList>
            <person name="Floudas D."/>
            <person name="Binder M."/>
            <person name="Riley R."/>
            <person name="Barry K."/>
            <person name="Blanchette R.A."/>
            <person name="Henrissat B."/>
            <person name="Martinez A.T."/>
            <person name="Otillar R."/>
            <person name="Spatafora J.W."/>
            <person name="Yadav J.S."/>
            <person name="Aerts A."/>
            <person name="Benoit I."/>
            <person name="Boyd A."/>
            <person name="Carlson A."/>
            <person name="Copeland A."/>
            <person name="Coutinho P.M."/>
            <person name="de Vries R.P."/>
            <person name="Ferreira P."/>
            <person name="Findley K."/>
            <person name="Foster B."/>
            <person name="Gaskell J."/>
            <person name="Glotzer D."/>
            <person name="Gorecki P."/>
            <person name="Heitman J."/>
            <person name="Hesse C."/>
            <person name="Hori C."/>
            <person name="Igarashi K."/>
            <person name="Jurgens J.A."/>
            <person name="Kallen N."/>
            <person name="Kersten P."/>
            <person name="Kohler A."/>
            <person name="Kuees U."/>
            <person name="Kumar T.K.A."/>
            <person name="Kuo A."/>
            <person name="LaButti K."/>
            <person name="Larrondo L.F."/>
            <person name="Lindquist E."/>
            <person name="Ling A."/>
            <person name="Lombard V."/>
            <person name="Lucas S."/>
            <person name="Lundell T."/>
            <person name="Martin R."/>
            <person name="McLaughlin D.J."/>
            <person name="Morgenstern I."/>
            <person name="Morin E."/>
            <person name="Murat C."/>
            <person name="Nagy L.G."/>
            <person name="Nolan M."/>
            <person name="Ohm R.A."/>
            <person name="Patyshakuliyeva A."/>
            <person name="Rokas A."/>
            <person name="Ruiz-Duenas F.J."/>
            <person name="Sabat G."/>
            <person name="Salamov A."/>
            <person name="Samejima M."/>
            <person name="Schmutz J."/>
            <person name="Slot J.C."/>
            <person name="St John F."/>
            <person name="Stenlid J."/>
            <person name="Sun H."/>
            <person name="Sun S."/>
            <person name="Syed K."/>
            <person name="Tsang A."/>
            <person name="Wiebenga A."/>
            <person name="Young D."/>
            <person name="Pisabarro A."/>
            <person name="Eastwood D.C."/>
            <person name="Martin F."/>
            <person name="Cullen D."/>
            <person name="Grigoriev I.V."/>
            <person name="Hibbett D.S."/>
        </authorList>
    </citation>
    <scope>NUCLEOTIDE SEQUENCE [LARGE SCALE GENOMIC DNA]</scope>
    <source>
        <strain evidence="2">RWD-64-598 SS2</strain>
    </source>
</reference>
<dbReference type="AlphaFoldDB" id="A0A5M3MU17"/>
<dbReference type="GeneID" id="19210151"/>
<dbReference type="KEGG" id="cput:CONPUDRAFT_80914"/>
<evidence type="ECO:0000313" key="1">
    <source>
        <dbReference type="EMBL" id="EIW82652.1"/>
    </source>
</evidence>
<organism evidence="1 2">
    <name type="scientific">Coniophora puteana (strain RWD-64-598)</name>
    <name type="common">Brown rot fungus</name>
    <dbReference type="NCBI Taxonomy" id="741705"/>
    <lineage>
        <taxon>Eukaryota</taxon>
        <taxon>Fungi</taxon>
        <taxon>Dikarya</taxon>
        <taxon>Basidiomycota</taxon>
        <taxon>Agaricomycotina</taxon>
        <taxon>Agaricomycetes</taxon>
        <taxon>Agaricomycetidae</taxon>
        <taxon>Boletales</taxon>
        <taxon>Coniophorineae</taxon>
        <taxon>Coniophoraceae</taxon>
        <taxon>Coniophora</taxon>
    </lineage>
</organism>